<keyword evidence="2" id="KW-0547">Nucleotide-binding</keyword>
<dbReference type="PROSITE" id="PS50893">
    <property type="entry name" value="ABC_TRANSPORTER_2"/>
    <property type="match status" value="1"/>
</dbReference>
<reference evidence="5 6" key="1">
    <citation type="submission" date="2020-01" db="EMBL/GenBank/DDBJ databases">
        <title>Whole genome sequence of Heliobacterium gestii DSM 11169.</title>
        <authorList>
            <person name="Kyndt J.A."/>
            <person name="Meyer T.E."/>
        </authorList>
    </citation>
    <scope>NUCLEOTIDE SEQUENCE [LARGE SCALE GENOMIC DNA]</scope>
    <source>
        <strain evidence="5 6">DSM 11169</strain>
    </source>
</reference>
<dbReference type="SMART" id="SM00382">
    <property type="entry name" value="AAA"/>
    <property type="match status" value="1"/>
</dbReference>
<dbReference type="GO" id="GO:0005524">
    <property type="term" value="F:ATP binding"/>
    <property type="evidence" value="ECO:0007669"/>
    <property type="project" value="UniProtKB-KW"/>
</dbReference>
<dbReference type="Pfam" id="PF00005">
    <property type="entry name" value="ABC_tran"/>
    <property type="match status" value="1"/>
</dbReference>
<evidence type="ECO:0000259" key="4">
    <source>
        <dbReference type="PROSITE" id="PS50893"/>
    </source>
</evidence>
<evidence type="ECO:0000313" key="5">
    <source>
        <dbReference type="EMBL" id="MZP42176.1"/>
    </source>
</evidence>
<keyword evidence="6" id="KW-1185">Reference proteome</keyword>
<evidence type="ECO:0000256" key="1">
    <source>
        <dbReference type="ARBA" id="ARBA00022448"/>
    </source>
</evidence>
<keyword evidence="1" id="KW-0813">Transport</keyword>
<comment type="caution">
    <text evidence="5">The sequence shown here is derived from an EMBL/GenBank/DDBJ whole genome shotgun (WGS) entry which is preliminary data.</text>
</comment>
<evidence type="ECO:0000256" key="2">
    <source>
        <dbReference type="ARBA" id="ARBA00022741"/>
    </source>
</evidence>
<dbReference type="GO" id="GO:0016887">
    <property type="term" value="F:ATP hydrolysis activity"/>
    <property type="evidence" value="ECO:0007669"/>
    <property type="project" value="InterPro"/>
</dbReference>
<dbReference type="InterPro" id="IPR017871">
    <property type="entry name" value="ABC_transporter-like_CS"/>
</dbReference>
<organism evidence="5 6">
    <name type="scientific">Heliomicrobium gestii</name>
    <name type="common">Heliobacterium gestii</name>
    <dbReference type="NCBI Taxonomy" id="2699"/>
    <lineage>
        <taxon>Bacteria</taxon>
        <taxon>Bacillati</taxon>
        <taxon>Bacillota</taxon>
        <taxon>Clostridia</taxon>
        <taxon>Eubacteriales</taxon>
        <taxon>Heliobacteriaceae</taxon>
        <taxon>Heliomicrobium</taxon>
    </lineage>
</organism>
<dbReference type="AlphaFoldDB" id="A0A845LH40"/>
<name>A0A845LH40_HELGE</name>
<dbReference type="EMBL" id="WXEX01000003">
    <property type="protein sequence ID" value="MZP42176.1"/>
    <property type="molecule type" value="Genomic_DNA"/>
</dbReference>
<dbReference type="SUPFAM" id="SSF52540">
    <property type="entry name" value="P-loop containing nucleoside triphosphate hydrolases"/>
    <property type="match status" value="1"/>
</dbReference>
<dbReference type="PANTHER" id="PTHR43423">
    <property type="entry name" value="ABC TRANSPORTER I FAMILY MEMBER 17"/>
    <property type="match status" value="1"/>
</dbReference>
<dbReference type="InterPro" id="IPR003439">
    <property type="entry name" value="ABC_transporter-like_ATP-bd"/>
</dbReference>
<sequence length="250" mass="27176">MSWSDISLHISSITAAAGDEGQGDRRLLDGVSGAVQAGEIVALLGPSGSGKSTLLRVLNRLFPFDGGQIRFRGRPLQSWPVTELRRRVAFIAQQPAFFPGTAEENLTYGARLWNLPCEPASLMADVRLEANLLRQPVDTLSGGQQQRLALARSLALDPDALLLDEPTSALDIHTTREIEEMVTNLAARGKKGVIWVTHDPEQARRVSHRILLLVAGRVVADLPKGDFFSEKANTAVRDFLAIADRQGGKP</sequence>
<proteinExistence type="predicted"/>
<dbReference type="InterPro" id="IPR003593">
    <property type="entry name" value="AAA+_ATPase"/>
</dbReference>
<dbReference type="OrthoDB" id="9785080at2"/>
<dbReference type="InterPro" id="IPR027417">
    <property type="entry name" value="P-loop_NTPase"/>
</dbReference>
<accession>A0A845LH40</accession>
<dbReference type="PANTHER" id="PTHR43423:SF1">
    <property type="entry name" value="ABC TRANSPORTER I FAMILY MEMBER 17"/>
    <property type="match status" value="1"/>
</dbReference>
<dbReference type="Proteomes" id="UP000471031">
    <property type="component" value="Unassembled WGS sequence"/>
</dbReference>
<protein>
    <submittedName>
        <fullName evidence="5">ATP-binding cassette domain-containing protein</fullName>
    </submittedName>
</protein>
<evidence type="ECO:0000256" key="3">
    <source>
        <dbReference type="ARBA" id="ARBA00022840"/>
    </source>
</evidence>
<keyword evidence="3 5" id="KW-0067">ATP-binding</keyword>
<dbReference type="Gene3D" id="3.40.50.300">
    <property type="entry name" value="P-loop containing nucleotide triphosphate hydrolases"/>
    <property type="match status" value="1"/>
</dbReference>
<dbReference type="PROSITE" id="PS00211">
    <property type="entry name" value="ABC_TRANSPORTER_1"/>
    <property type="match status" value="1"/>
</dbReference>
<dbReference type="RefSeq" id="WP_161260764.1">
    <property type="nucleotide sequence ID" value="NZ_JAFBDC010000006.1"/>
</dbReference>
<evidence type="ECO:0000313" key="6">
    <source>
        <dbReference type="Proteomes" id="UP000471031"/>
    </source>
</evidence>
<feature type="domain" description="ABC transporter" evidence="4">
    <location>
        <begin position="8"/>
        <end position="240"/>
    </location>
</feature>
<gene>
    <name evidence="5" type="ORF">GTO89_03875</name>
</gene>